<comment type="caution">
    <text evidence="15">The sequence shown here is derived from an EMBL/GenBank/DDBJ whole genome shotgun (WGS) entry which is preliminary data.</text>
</comment>
<dbReference type="PROSITE" id="PS00086">
    <property type="entry name" value="CYTOCHROME_P450"/>
    <property type="match status" value="1"/>
</dbReference>
<evidence type="ECO:0000256" key="6">
    <source>
        <dbReference type="ARBA" id="ARBA00022723"/>
    </source>
</evidence>
<dbReference type="CDD" id="cd11026">
    <property type="entry name" value="CYP2"/>
    <property type="match status" value="1"/>
</dbReference>
<dbReference type="InterPro" id="IPR001128">
    <property type="entry name" value="Cyt_P450"/>
</dbReference>
<keyword evidence="9 14" id="KW-0560">Oxidoreductase</keyword>
<dbReference type="Gene3D" id="1.10.630.10">
    <property type="entry name" value="Cytochrome P450"/>
    <property type="match status" value="1"/>
</dbReference>
<dbReference type="AlphaFoldDB" id="A0A8J6B897"/>
<evidence type="ECO:0000256" key="11">
    <source>
        <dbReference type="ARBA" id="ARBA00023033"/>
    </source>
</evidence>
<proteinExistence type="inferred from homology"/>
<comment type="subcellular location">
    <subcellularLocation>
        <location evidence="3">Endoplasmic reticulum membrane</location>
        <topology evidence="3">Peripheral membrane protein</topology>
    </subcellularLocation>
    <subcellularLocation>
        <location evidence="2">Microsome membrane</location>
        <topology evidence="2">Peripheral membrane protein</topology>
    </subcellularLocation>
</comment>
<dbReference type="InterPro" id="IPR017972">
    <property type="entry name" value="Cyt_P450_CS"/>
</dbReference>
<keyword evidence="16" id="KW-1185">Reference proteome</keyword>
<dbReference type="GO" id="GO:0016712">
    <property type="term" value="F:oxidoreductase activity, acting on paired donors, with incorporation or reduction of molecular oxygen, reduced flavin or flavoprotein as one donor, and incorporation of one atom of oxygen"/>
    <property type="evidence" value="ECO:0007669"/>
    <property type="project" value="InterPro"/>
</dbReference>
<dbReference type="GO" id="GO:0008392">
    <property type="term" value="F:arachidonate epoxygenase activity"/>
    <property type="evidence" value="ECO:0007669"/>
    <property type="project" value="TreeGrafter"/>
</dbReference>
<dbReference type="OrthoDB" id="1055148at2759"/>
<keyword evidence="6 13" id="KW-0479">Metal-binding</keyword>
<gene>
    <name evidence="15" type="ORF">GDO78_022275</name>
</gene>
<dbReference type="InterPro" id="IPR002401">
    <property type="entry name" value="Cyt_P450_E_grp-I"/>
</dbReference>
<accession>A0A8J6B897</accession>
<evidence type="ECO:0000256" key="1">
    <source>
        <dbReference type="ARBA" id="ARBA00001971"/>
    </source>
</evidence>
<keyword evidence="5 13" id="KW-0349">Heme</keyword>
<keyword evidence="10 13" id="KW-0408">Iron</keyword>
<dbReference type="InterPro" id="IPR008067">
    <property type="entry name" value="Cyt_P450_E_grp-I_CYP2A-like"/>
</dbReference>
<evidence type="ECO:0000313" key="16">
    <source>
        <dbReference type="Proteomes" id="UP000770717"/>
    </source>
</evidence>
<evidence type="ECO:0000256" key="4">
    <source>
        <dbReference type="ARBA" id="ARBA00010617"/>
    </source>
</evidence>
<keyword evidence="7" id="KW-0256">Endoplasmic reticulum</keyword>
<dbReference type="PRINTS" id="PR01684">
    <property type="entry name" value="EP450ICYP2A"/>
</dbReference>
<dbReference type="Proteomes" id="UP000770717">
    <property type="component" value="Unassembled WGS sequence"/>
</dbReference>
<dbReference type="GO" id="GO:0020037">
    <property type="term" value="F:heme binding"/>
    <property type="evidence" value="ECO:0007669"/>
    <property type="project" value="InterPro"/>
</dbReference>
<evidence type="ECO:0000313" key="15">
    <source>
        <dbReference type="EMBL" id="KAG9463161.1"/>
    </source>
</evidence>
<protein>
    <submittedName>
        <fullName evidence="15">Uncharacterized protein</fullName>
    </submittedName>
</protein>
<evidence type="ECO:0000256" key="7">
    <source>
        <dbReference type="ARBA" id="ARBA00022824"/>
    </source>
</evidence>
<evidence type="ECO:0000256" key="8">
    <source>
        <dbReference type="ARBA" id="ARBA00022848"/>
    </source>
</evidence>
<keyword evidence="11 14" id="KW-0503">Monooxygenase</keyword>
<dbReference type="Pfam" id="PF00067">
    <property type="entry name" value="p450"/>
    <property type="match status" value="1"/>
</dbReference>
<dbReference type="InterPro" id="IPR050182">
    <property type="entry name" value="Cytochrome_P450_fam2"/>
</dbReference>
<dbReference type="PANTHER" id="PTHR24300:SF153">
    <property type="entry name" value="CYTOCHROME P450 2G1-LIKE-RELATED"/>
    <property type="match status" value="1"/>
</dbReference>
<evidence type="ECO:0000256" key="10">
    <source>
        <dbReference type="ARBA" id="ARBA00023004"/>
    </source>
</evidence>
<sequence length="377" mass="43759">MLFKDFGVLFSNGERWKQLRRFSLTTLRNFGMGKRSLEEHIQQEARYLRDEFIKRKGSFCDPTYFLTLAISNMICSIVFGERFEYEDKTFLGLLAMLKEIFSTLNSRTGQLLNSFIKVLPRLPGPHQKVFQNLAALRSFVQNKVKEHQDTLDQNCPRDFIDCFLIKMEEEKGIPNTEFHFDNLFVTVLNLFFAGTETTSTTMRHGLRMLLKYPDIQAKIQKEIDMVVGPDRCPCMEDRSKMPYTDAVIHEIQRYSDIVPLGLPHAVAETTNFRGYTIPKDTTVFPLLTSVLKDPKYFRKPTKFDPGHFLNEKGEFQKNEAFLPFSAGRRICLGEGMARMEIFIFLTSILQNFSLESDENPSDIDITVNPYKIRFVSH</sequence>
<dbReference type="GO" id="GO:0005789">
    <property type="term" value="C:endoplasmic reticulum membrane"/>
    <property type="evidence" value="ECO:0007669"/>
    <property type="project" value="UniProtKB-SubCell"/>
</dbReference>
<dbReference type="GO" id="GO:0005506">
    <property type="term" value="F:iron ion binding"/>
    <property type="evidence" value="ECO:0007669"/>
    <property type="project" value="InterPro"/>
</dbReference>
<name>A0A8J6B897_ELECQ</name>
<evidence type="ECO:0000256" key="2">
    <source>
        <dbReference type="ARBA" id="ARBA00004174"/>
    </source>
</evidence>
<evidence type="ECO:0000256" key="9">
    <source>
        <dbReference type="ARBA" id="ARBA00023002"/>
    </source>
</evidence>
<dbReference type="GO" id="GO:0019373">
    <property type="term" value="P:epoxygenase P450 pathway"/>
    <property type="evidence" value="ECO:0007669"/>
    <property type="project" value="TreeGrafter"/>
</dbReference>
<organism evidence="15 16">
    <name type="scientific">Eleutherodactylus coqui</name>
    <name type="common">Puerto Rican coqui</name>
    <dbReference type="NCBI Taxonomy" id="57060"/>
    <lineage>
        <taxon>Eukaryota</taxon>
        <taxon>Metazoa</taxon>
        <taxon>Chordata</taxon>
        <taxon>Craniata</taxon>
        <taxon>Vertebrata</taxon>
        <taxon>Euteleostomi</taxon>
        <taxon>Amphibia</taxon>
        <taxon>Batrachia</taxon>
        <taxon>Anura</taxon>
        <taxon>Neobatrachia</taxon>
        <taxon>Hyloidea</taxon>
        <taxon>Eleutherodactylidae</taxon>
        <taxon>Eleutherodactylinae</taxon>
        <taxon>Eleutherodactylus</taxon>
        <taxon>Eleutherodactylus</taxon>
    </lineage>
</organism>
<dbReference type="PRINTS" id="PR00463">
    <property type="entry name" value="EP450I"/>
</dbReference>
<dbReference type="EMBL" id="WNTK01007820">
    <property type="protein sequence ID" value="KAG9463161.1"/>
    <property type="molecule type" value="Genomic_DNA"/>
</dbReference>
<evidence type="ECO:0000256" key="13">
    <source>
        <dbReference type="PIRSR" id="PIRSR602401-1"/>
    </source>
</evidence>
<dbReference type="PRINTS" id="PR00385">
    <property type="entry name" value="P450"/>
</dbReference>
<dbReference type="InterPro" id="IPR036396">
    <property type="entry name" value="Cyt_P450_sf"/>
</dbReference>
<evidence type="ECO:0000256" key="5">
    <source>
        <dbReference type="ARBA" id="ARBA00022617"/>
    </source>
</evidence>
<reference evidence="15" key="1">
    <citation type="thesis" date="2020" institute="ProQuest LLC" country="789 East Eisenhower Parkway, Ann Arbor, MI, USA">
        <title>Comparative Genomics and Chromosome Evolution.</title>
        <authorList>
            <person name="Mudd A.B."/>
        </authorList>
    </citation>
    <scope>NUCLEOTIDE SEQUENCE</scope>
    <source>
        <strain evidence="15">HN-11 Male</strain>
        <tissue evidence="15">Kidney and liver</tissue>
    </source>
</reference>
<dbReference type="FunFam" id="1.10.630.10:FF:000238">
    <property type="entry name" value="Cytochrome P450 2A6"/>
    <property type="match status" value="1"/>
</dbReference>
<keyword evidence="12" id="KW-0472">Membrane</keyword>
<evidence type="ECO:0000256" key="3">
    <source>
        <dbReference type="ARBA" id="ARBA00004406"/>
    </source>
</evidence>
<comment type="cofactor">
    <cofactor evidence="1 13">
        <name>heme</name>
        <dbReference type="ChEBI" id="CHEBI:30413"/>
    </cofactor>
</comment>
<dbReference type="SUPFAM" id="SSF48264">
    <property type="entry name" value="Cytochrome P450"/>
    <property type="match status" value="1"/>
</dbReference>
<evidence type="ECO:0000256" key="12">
    <source>
        <dbReference type="ARBA" id="ARBA00023136"/>
    </source>
</evidence>
<dbReference type="PANTHER" id="PTHR24300">
    <property type="entry name" value="CYTOCHROME P450 508A4-RELATED"/>
    <property type="match status" value="1"/>
</dbReference>
<evidence type="ECO:0000256" key="14">
    <source>
        <dbReference type="RuleBase" id="RU000461"/>
    </source>
</evidence>
<keyword evidence="8" id="KW-0492">Microsome</keyword>
<dbReference type="GO" id="GO:0006805">
    <property type="term" value="P:xenobiotic metabolic process"/>
    <property type="evidence" value="ECO:0007669"/>
    <property type="project" value="TreeGrafter"/>
</dbReference>
<comment type="similarity">
    <text evidence="4 14">Belongs to the cytochrome P450 family.</text>
</comment>
<feature type="binding site" description="axial binding residue" evidence="13">
    <location>
        <position position="331"/>
    </location>
    <ligand>
        <name>heme</name>
        <dbReference type="ChEBI" id="CHEBI:30413"/>
    </ligand>
    <ligandPart>
        <name>Fe</name>
        <dbReference type="ChEBI" id="CHEBI:18248"/>
    </ligandPart>
</feature>